<dbReference type="RefSeq" id="WP_098393946.1">
    <property type="nucleotide sequence ID" value="NZ_JAOWLS010000001.1"/>
</dbReference>
<evidence type="ECO:0000313" key="7">
    <source>
        <dbReference type="Proteomes" id="UP000225275"/>
    </source>
</evidence>
<evidence type="ECO:0000256" key="3">
    <source>
        <dbReference type="SAM" id="MobiDB-lite"/>
    </source>
</evidence>
<accession>A0AAP8E2G8</accession>
<feature type="compositionally biased region" description="Low complexity" evidence="3">
    <location>
        <begin position="255"/>
        <end position="316"/>
    </location>
</feature>
<dbReference type="SUPFAM" id="SSF54001">
    <property type="entry name" value="Cysteine proteinases"/>
    <property type="match status" value="1"/>
</dbReference>
<feature type="domain" description="Peptidase C51" evidence="5">
    <location>
        <begin position="312"/>
        <end position="438"/>
    </location>
</feature>
<dbReference type="Proteomes" id="UP000225275">
    <property type="component" value="Unassembled WGS sequence"/>
</dbReference>
<dbReference type="PROSITE" id="PS50911">
    <property type="entry name" value="CHAP"/>
    <property type="match status" value="1"/>
</dbReference>
<dbReference type="Gene3D" id="3.90.1720.10">
    <property type="entry name" value="endopeptidase domain like (from Nostoc punctiforme)"/>
    <property type="match status" value="1"/>
</dbReference>
<evidence type="ECO:0000256" key="1">
    <source>
        <dbReference type="ARBA" id="ARBA00022729"/>
    </source>
</evidence>
<dbReference type="PRINTS" id="PR01852">
    <property type="entry name" value="SIBAPROTEIN"/>
</dbReference>
<dbReference type="InterPro" id="IPR057309">
    <property type="entry name" value="PcsB_CC"/>
</dbReference>
<reference evidence="6" key="2">
    <citation type="journal article" date="2018" name="Food Control">
        <title>Characterization of Lactococcus lactis isolates from herbs, fruits and vegetables for use as biopreservatives against Listeria monocytogenes in cheese.</title>
        <authorList>
            <person name="Ho V."/>
            <person name="Lo R."/>
            <person name="Bansal N."/>
            <person name="Turner M.S."/>
        </authorList>
    </citation>
    <scope>NUCLEOTIDE SEQUENCE</scope>
    <source>
        <strain evidence="6">537</strain>
    </source>
</reference>
<dbReference type="InterPro" id="IPR009148">
    <property type="entry name" value="PcsB-like"/>
</dbReference>
<evidence type="ECO:0000256" key="4">
    <source>
        <dbReference type="SAM" id="SignalP"/>
    </source>
</evidence>
<evidence type="ECO:0000313" key="6">
    <source>
        <dbReference type="EMBL" id="PFG89494.1"/>
    </source>
</evidence>
<feature type="signal peptide" evidence="4">
    <location>
        <begin position="1"/>
        <end position="27"/>
    </location>
</feature>
<dbReference type="Pfam" id="PF24568">
    <property type="entry name" value="CC_PcsB"/>
    <property type="match status" value="1"/>
</dbReference>
<feature type="coiled-coil region" evidence="2">
    <location>
        <begin position="47"/>
        <end position="113"/>
    </location>
</feature>
<evidence type="ECO:0000256" key="2">
    <source>
        <dbReference type="SAM" id="Coils"/>
    </source>
</evidence>
<dbReference type="InterPro" id="IPR038765">
    <property type="entry name" value="Papain-like_cys_pep_sf"/>
</dbReference>
<organism evidence="6 7">
    <name type="scientific">Lactococcus lactis</name>
    <dbReference type="NCBI Taxonomy" id="1358"/>
    <lineage>
        <taxon>Bacteria</taxon>
        <taxon>Bacillati</taxon>
        <taxon>Bacillota</taxon>
        <taxon>Bacilli</taxon>
        <taxon>Lactobacillales</taxon>
        <taxon>Streptococcaceae</taxon>
        <taxon>Lactococcus</taxon>
    </lineage>
</organism>
<dbReference type="EMBL" id="MTJS01000002">
    <property type="protein sequence ID" value="PFG89494.1"/>
    <property type="molecule type" value="Genomic_DNA"/>
</dbReference>
<protein>
    <submittedName>
        <fullName evidence="6">CHAP domain-containing protein</fullName>
    </submittedName>
</protein>
<feature type="coiled-coil region" evidence="2">
    <location>
        <begin position="206"/>
        <end position="233"/>
    </location>
</feature>
<evidence type="ECO:0000259" key="5">
    <source>
        <dbReference type="PROSITE" id="PS50911"/>
    </source>
</evidence>
<name>A0AAP8E2G8_9LACT</name>
<keyword evidence="1 4" id="KW-0732">Signal</keyword>
<dbReference type="Gene3D" id="6.10.250.3150">
    <property type="match status" value="1"/>
</dbReference>
<reference evidence="6" key="1">
    <citation type="submission" date="2017-01" db="EMBL/GenBank/DDBJ databases">
        <authorList>
            <person name="Lo R."/>
        </authorList>
    </citation>
    <scope>NUCLEOTIDE SEQUENCE</scope>
    <source>
        <strain evidence="6">537</strain>
    </source>
</reference>
<proteinExistence type="predicted"/>
<feature type="region of interest" description="Disordered" evidence="3">
    <location>
        <begin position="255"/>
        <end position="317"/>
    </location>
</feature>
<comment type="caution">
    <text evidence="6">The sequence shown here is derived from an EMBL/GenBank/DDBJ whole genome shotgun (WGS) entry which is preliminary data.</text>
</comment>
<dbReference type="AlphaFoldDB" id="A0AAP8E2G8"/>
<sequence>MKKNILSAILMSTVILSAVAPISGVNADANSDIAKQDATISSAQSAQAQAQTQVDSIQSKIDSIQAKQADLKNKMEKLKVEGKKLNAQVSTLRQNINERNSSLQAQARSAQVNSSTTGYLDAVVNSKSLSDAIQKVTAMATVTSANKNMLDQQQKDIQAVQAKLAENQKNDGIMVAAQNDLTKQTKDLAGQEAQLKVAQLNYQLTITTAQDKKQELQAQKAAAEKAATEQANKTKAAAEAVAKANAAPIIQIPKTTASSSVSTASAEDKTVSSSSTTNVNPTTPSKNVSSTNTVTNTKSTPTPSASTPSSSSNNSSGYTIPSTHYGSNPGTYVAPTCTFYVKSVMGSRVGDYWGNGEDWAASASEDGFTVDNNPVAGSTVAVFGPNVRGGSYGHVAVVESVNKAAGTMVIGEAIDLGNGYFNTTSTVKISDANYGFIHV</sequence>
<dbReference type="InterPro" id="IPR007921">
    <property type="entry name" value="CHAP_dom"/>
</dbReference>
<gene>
    <name evidence="6" type="ORF">BW154_08490</name>
</gene>
<keyword evidence="2" id="KW-0175">Coiled coil</keyword>
<dbReference type="Pfam" id="PF05257">
    <property type="entry name" value="CHAP"/>
    <property type="match status" value="1"/>
</dbReference>
<feature type="chain" id="PRO_5043016086" evidence="4">
    <location>
        <begin position="28"/>
        <end position="439"/>
    </location>
</feature>